<evidence type="ECO:0000256" key="2">
    <source>
        <dbReference type="ARBA" id="ARBA00020243"/>
    </source>
</evidence>
<keyword evidence="5" id="KW-1133">Transmembrane helix</keyword>
<evidence type="ECO:0000259" key="6">
    <source>
        <dbReference type="PROSITE" id="PS51729"/>
    </source>
</evidence>
<sequence>MLWGSLSSTGRRNPEEDLVEAENDLILEWKFALQNLVRKYLHYLQLFQIFQRSFSQSGSVSFGFVLLCFKLSHSLVRQRADGNLLCAQSVLPFFRNTRFGVVAVQLLHLLLVDLLQFLYLLLKLRLQLLYLFLVTTLDFLHVCQEFLVPGLHRRYLLLGPLQLLSQHAVVVLKLFLVAEDPALFFAQVACLLLESLSILLPLLKAASDAGQLPLYVGGVDGSCLKPLPAGLDDIESHLKPADQHPAAGLRLLGETLALLGLAVEQQAEVLGRGSALGQLGAELGVLAADVTLLLLQSLSDVSQFLLGDEQLDFKQLDYGHEFFRVVSRGDEDLAQLLLLAVQQPFIAFPDLMRSCSLPTSLSASDSWLCSSSQRRSSRSRSSCSRCTADTLLLRLFDLSGPRLGLAEALQLLLGPLQFVSQVLGVSLSLSQAGAQAPSFPLLTRLEEQEVLLQAGLFLGLSVLLFGLLLEALLTLQLLLQLGHLGLCLPPLLFAGVQLSLQGGHAVLPLPLLLLELLAVLLKVHLGERRGVPGHQQLGLLGQEVDSSPQLGLLGLFLVPLQLVELHAEVVVHPLQSLEVSHPCERGCSAAVSVSACFRKSSPSDSTTVEEESSLWNPSTDIDVSVATPLEGGTGLLQSPPPAVEDLQVLQQVKKRVKQGDEGMTGLNRPGFAFPLAAAETSALVHVTLRSLPAHLLHSPQRSCGKELPSFTQRLPVDRSSSLLSERLLLMNGATVREEACREEKLRLLRRRRAGFAGSDVGLVVWWLPLPLLPAALLPVAVESLPWLLFPPAVLGALLEFCLPPIHPLSSFKRKRQKKDQQTDSSAKMAQANSFEANSSQIQVEHDKKRRQFVIRLNGSHDRAVLLYEYVGKKTVDLQHTEVPDAYRGRGIAKHLAKAAMDFVVEEDLKAHLTCWYIQKYVKENPQPQYFEHIHQ</sequence>
<dbReference type="EMBL" id="NHOQ01000074">
    <property type="protein sequence ID" value="PWA33199.1"/>
    <property type="molecule type" value="Genomic_DNA"/>
</dbReference>
<feature type="transmembrane region" description="Helical" evidence="5">
    <location>
        <begin position="450"/>
        <end position="469"/>
    </location>
</feature>
<dbReference type="Proteomes" id="UP000250572">
    <property type="component" value="Unassembled WGS sequence"/>
</dbReference>
<dbReference type="STRING" id="33528.ENSGAFP00000007010"/>
<dbReference type="InterPro" id="IPR031165">
    <property type="entry name" value="GNAT_YJDJ"/>
</dbReference>
<evidence type="ECO:0000256" key="3">
    <source>
        <dbReference type="ARBA" id="ARBA00031876"/>
    </source>
</evidence>
<gene>
    <name evidence="7" type="ORF">CCH79_00013582</name>
</gene>
<name>A0A315WBG0_GAMAF</name>
<feature type="compositionally biased region" description="Polar residues" evidence="4">
    <location>
        <begin position="830"/>
        <end position="840"/>
    </location>
</feature>
<dbReference type="Gene3D" id="3.40.630.30">
    <property type="match status" value="1"/>
</dbReference>
<evidence type="ECO:0000256" key="4">
    <source>
        <dbReference type="SAM" id="MobiDB-lite"/>
    </source>
</evidence>
<keyword evidence="5" id="KW-0812">Transmembrane</keyword>
<evidence type="ECO:0000313" key="7">
    <source>
        <dbReference type="EMBL" id="PWA33199.1"/>
    </source>
</evidence>
<feature type="transmembrane region" description="Helical" evidence="5">
    <location>
        <begin position="481"/>
        <end position="500"/>
    </location>
</feature>
<feature type="domain" description="N-acetyltransferase" evidence="6">
    <location>
        <begin position="844"/>
        <end position="934"/>
    </location>
</feature>
<organism evidence="7 8">
    <name type="scientific">Gambusia affinis</name>
    <name type="common">Western mosquitofish</name>
    <name type="synonym">Heterandria affinis</name>
    <dbReference type="NCBI Taxonomy" id="33528"/>
    <lineage>
        <taxon>Eukaryota</taxon>
        <taxon>Metazoa</taxon>
        <taxon>Chordata</taxon>
        <taxon>Craniata</taxon>
        <taxon>Vertebrata</taxon>
        <taxon>Euteleostomi</taxon>
        <taxon>Actinopterygii</taxon>
        <taxon>Neopterygii</taxon>
        <taxon>Teleostei</taxon>
        <taxon>Neoteleostei</taxon>
        <taxon>Acanthomorphata</taxon>
        <taxon>Ovalentaria</taxon>
        <taxon>Atherinomorphae</taxon>
        <taxon>Cyprinodontiformes</taxon>
        <taxon>Poeciliidae</taxon>
        <taxon>Poeciliinae</taxon>
        <taxon>Gambusia</taxon>
    </lineage>
</organism>
<comment type="caution">
    <text evidence="7">The sequence shown here is derived from an EMBL/GenBank/DDBJ whole genome shotgun (WGS) entry which is preliminary data.</text>
</comment>
<dbReference type="PANTHER" id="PTHR31435">
    <property type="entry name" value="PROTEIN NATD1"/>
    <property type="match status" value="1"/>
</dbReference>
<reference evidence="7 8" key="1">
    <citation type="journal article" date="2018" name="G3 (Bethesda)">
        <title>A High-Quality Reference Genome for the Invasive Mosquitofish Gambusia affinis Using a Chicago Library.</title>
        <authorList>
            <person name="Hoffberg S.L."/>
            <person name="Troendle N.J."/>
            <person name="Glenn T.C."/>
            <person name="Mahmud O."/>
            <person name="Louha S."/>
            <person name="Chalopin D."/>
            <person name="Bennetzen J.L."/>
            <person name="Mauricio R."/>
        </authorList>
    </citation>
    <scope>NUCLEOTIDE SEQUENCE [LARGE SCALE GENOMIC DNA]</scope>
    <source>
        <strain evidence="7">NE01/NJP1002.9</strain>
        <tissue evidence="7">Muscle</tissue>
    </source>
</reference>
<protein>
    <recommendedName>
        <fullName evidence="2">Protein NATD1</fullName>
    </recommendedName>
    <alternativeName>
        <fullName evidence="3">N-acetyltransferase domain-containing protein 1</fullName>
    </alternativeName>
</protein>
<dbReference type="FunFam" id="3.40.630.30:FF:000030">
    <property type="entry name" value="NATD1 isoform 1"/>
    <property type="match status" value="1"/>
</dbReference>
<keyword evidence="5" id="KW-0472">Membrane</keyword>
<dbReference type="SUPFAM" id="SSF55729">
    <property type="entry name" value="Acyl-CoA N-acyltransferases (Nat)"/>
    <property type="match status" value="1"/>
</dbReference>
<accession>A0A315WBG0</accession>
<dbReference type="InterPro" id="IPR045057">
    <property type="entry name" value="Gcn5-rel_NAT"/>
</dbReference>
<feature type="transmembrane region" description="Helical" evidence="5">
    <location>
        <begin position="784"/>
        <end position="805"/>
    </location>
</feature>
<evidence type="ECO:0000256" key="5">
    <source>
        <dbReference type="SAM" id="Phobius"/>
    </source>
</evidence>
<proteinExistence type="inferred from homology"/>
<feature type="transmembrane region" description="Helical" evidence="5">
    <location>
        <begin position="506"/>
        <end position="525"/>
    </location>
</feature>
<evidence type="ECO:0000313" key="8">
    <source>
        <dbReference type="Proteomes" id="UP000250572"/>
    </source>
</evidence>
<dbReference type="Pfam" id="PF14542">
    <property type="entry name" value="Acetyltransf_CG"/>
    <property type="match status" value="1"/>
</dbReference>
<dbReference type="AlphaFoldDB" id="A0A315WBG0"/>
<comment type="similarity">
    <text evidence="1">Belongs to the NATD1 family.</text>
</comment>
<keyword evidence="8" id="KW-1185">Reference proteome</keyword>
<feature type="transmembrane region" description="Helical" evidence="5">
    <location>
        <begin position="753"/>
        <end position="772"/>
    </location>
</feature>
<feature type="region of interest" description="Disordered" evidence="4">
    <location>
        <begin position="812"/>
        <end position="840"/>
    </location>
</feature>
<feature type="transmembrane region" description="Helical" evidence="5">
    <location>
        <begin position="99"/>
        <end position="122"/>
    </location>
</feature>
<dbReference type="InterPro" id="IPR016181">
    <property type="entry name" value="Acyl_CoA_acyltransferase"/>
</dbReference>
<feature type="transmembrane region" description="Helical" evidence="5">
    <location>
        <begin position="128"/>
        <end position="148"/>
    </location>
</feature>
<evidence type="ECO:0000256" key="1">
    <source>
        <dbReference type="ARBA" id="ARBA00006233"/>
    </source>
</evidence>
<dbReference type="PANTHER" id="PTHR31435:SF9">
    <property type="entry name" value="PROTEIN NATD1"/>
    <property type="match status" value="1"/>
</dbReference>
<dbReference type="PROSITE" id="PS51729">
    <property type="entry name" value="GNAT_YJDJ"/>
    <property type="match status" value="1"/>
</dbReference>